<proteinExistence type="predicted"/>
<dbReference type="AlphaFoldDB" id="A0A2N8RIE6"/>
<dbReference type="PANTHER" id="PTHR22911">
    <property type="entry name" value="ACYL-MALONYL CONDENSING ENZYME-RELATED"/>
    <property type="match status" value="1"/>
</dbReference>
<dbReference type="InterPro" id="IPR000620">
    <property type="entry name" value="EamA_dom"/>
</dbReference>
<accession>A0A2N8RIE6</accession>
<gene>
    <name evidence="1" type="ORF">CXK99_02805</name>
</gene>
<protein>
    <submittedName>
        <fullName evidence="1">EamA/RhaT family transporter</fullName>
    </submittedName>
</protein>
<dbReference type="SUPFAM" id="SSF103481">
    <property type="entry name" value="Multidrug resistance efflux transporter EmrE"/>
    <property type="match status" value="2"/>
</dbReference>
<sequence>MNSLMPQGMLIGGAIMWGLGWLPLQFFAARGLAGMPLVLLTYSLLSLLALPVLWQQRRQWASQYRQVLTMGLCGGWATAALVTALAEGNVVRVMLLFYLAPVWAMVGGWLLLGERLSGTRLFALGLAMLGIGLTLGVTSEALDAPGANDWLALSAGLAFSLNNLATRAADRVPLASKALVSFVGSALLGGLFCLLLRQPLPPLDLTLSWQIALLALGWLVSMAAVQYGLTHLEAGRAAVLVVFELIAAVLSSAWFGSHAIGPNEWLGAALITTAALIAGWPERPLSIATRSTCA</sequence>
<name>A0A2N8RIE6_STUST</name>
<dbReference type="RefSeq" id="WP_023113840.1">
    <property type="nucleotide sequence ID" value="NZ_CAJFAG010000043.1"/>
</dbReference>
<evidence type="ECO:0000313" key="2">
    <source>
        <dbReference type="Proteomes" id="UP000236003"/>
    </source>
</evidence>
<reference evidence="1 2" key="1">
    <citation type="submission" date="2018-01" db="EMBL/GenBank/DDBJ databases">
        <title>Denitrification phenotypes of diverse strains of Pseudomonas stutzeri.</title>
        <authorList>
            <person name="Milligan D.A."/>
            <person name="Bergaust L."/>
            <person name="Bakken L.R."/>
            <person name="Frostegard A."/>
        </authorList>
    </citation>
    <scope>NUCLEOTIDE SEQUENCE [LARGE SCALE GENOMIC DNA]</scope>
    <source>
        <strain evidence="1 2">CCUG 44592</strain>
    </source>
</reference>
<dbReference type="InterPro" id="IPR037185">
    <property type="entry name" value="EmrE-like"/>
</dbReference>
<dbReference type="EMBL" id="POUM01000002">
    <property type="protein sequence ID" value="PNF60869.1"/>
    <property type="molecule type" value="Genomic_DNA"/>
</dbReference>
<dbReference type="Proteomes" id="UP000236003">
    <property type="component" value="Unassembled WGS sequence"/>
</dbReference>
<dbReference type="GO" id="GO:0016020">
    <property type="term" value="C:membrane"/>
    <property type="evidence" value="ECO:0007669"/>
    <property type="project" value="InterPro"/>
</dbReference>
<evidence type="ECO:0000313" key="1">
    <source>
        <dbReference type="EMBL" id="PNF60869.1"/>
    </source>
</evidence>
<comment type="caution">
    <text evidence="1">The sequence shown here is derived from an EMBL/GenBank/DDBJ whole genome shotgun (WGS) entry which is preliminary data.</text>
</comment>
<dbReference type="Pfam" id="PF00892">
    <property type="entry name" value="EamA"/>
    <property type="match status" value="1"/>
</dbReference>
<organism evidence="1 2">
    <name type="scientific">Stutzerimonas stutzeri</name>
    <name type="common">Pseudomonas stutzeri</name>
    <dbReference type="NCBI Taxonomy" id="316"/>
    <lineage>
        <taxon>Bacteria</taxon>
        <taxon>Pseudomonadati</taxon>
        <taxon>Pseudomonadota</taxon>
        <taxon>Gammaproteobacteria</taxon>
        <taxon>Pseudomonadales</taxon>
        <taxon>Pseudomonadaceae</taxon>
        <taxon>Stutzerimonas</taxon>
    </lineage>
</organism>